<evidence type="ECO:0000256" key="7">
    <source>
        <dbReference type="ARBA" id="ARBA00029496"/>
    </source>
</evidence>
<evidence type="ECO:0000256" key="2">
    <source>
        <dbReference type="ARBA" id="ARBA00006661"/>
    </source>
</evidence>
<keyword evidence="4" id="KW-0233">DNA recombination</keyword>
<dbReference type="GO" id="GO:0033557">
    <property type="term" value="C:Slx1-Slx4 complex"/>
    <property type="evidence" value="ECO:0007669"/>
    <property type="project" value="InterPro"/>
</dbReference>
<evidence type="ECO:0000256" key="8">
    <source>
        <dbReference type="SAM" id="MobiDB-lite"/>
    </source>
</evidence>
<reference evidence="10" key="1">
    <citation type="submission" date="2023-07" db="EMBL/GenBank/DDBJ databases">
        <title>A draft genome of Kazachstania heterogenica Y-27499.</title>
        <authorList>
            <person name="Donic C."/>
            <person name="Kralova J.S."/>
            <person name="Fidel L."/>
            <person name="Ben-Dor S."/>
            <person name="Jung S."/>
        </authorList>
    </citation>
    <scope>NUCLEOTIDE SEQUENCE [LARGE SCALE GENOMIC DNA]</scope>
    <source>
        <strain evidence="10">Y27499</strain>
    </source>
</reference>
<comment type="similarity">
    <text evidence="2">Belongs to the SLX4 family.</text>
</comment>
<dbReference type="AlphaFoldDB" id="A0AAN7WFZ7"/>
<feature type="region of interest" description="Disordered" evidence="8">
    <location>
        <begin position="195"/>
        <end position="222"/>
    </location>
</feature>
<keyword evidence="5" id="KW-0234">DNA repair</keyword>
<proteinExistence type="inferred from homology"/>
<dbReference type="InterPro" id="IPR018574">
    <property type="entry name" value="Structure-sp_endonuc_su_Slx4"/>
</dbReference>
<organism evidence="9 10">
    <name type="scientific">Arxiozyma heterogenica</name>
    <dbReference type="NCBI Taxonomy" id="278026"/>
    <lineage>
        <taxon>Eukaryota</taxon>
        <taxon>Fungi</taxon>
        <taxon>Dikarya</taxon>
        <taxon>Ascomycota</taxon>
        <taxon>Saccharomycotina</taxon>
        <taxon>Saccharomycetes</taxon>
        <taxon>Saccharomycetales</taxon>
        <taxon>Saccharomycetaceae</taxon>
        <taxon>Arxiozyma</taxon>
    </lineage>
</organism>
<keyword evidence="3" id="KW-0227">DNA damage</keyword>
<accession>A0AAN7WFZ7</accession>
<evidence type="ECO:0000256" key="5">
    <source>
        <dbReference type="ARBA" id="ARBA00023204"/>
    </source>
</evidence>
<evidence type="ECO:0000256" key="6">
    <source>
        <dbReference type="ARBA" id="ARBA00023242"/>
    </source>
</evidence>
<evidence type="ECO:0000256" key="3">
    <source>
        <dbReference type="ARBA" id="ARBA00022763"/>
    </source>
</evidence>
<evidence type="ECO:0000313" key="9">
    <source>
        <dbReference type="EMBL" id="KAK5773679.1"/>
    </source>
</evidence>
<gene>
    <name evidence="9" type="ORF">RI543_004988</name>
</gene>
<comment type="subcellular location">
    <subcellularLocation>
        <location evidence="1">Nucleus</location>
    </subcellularLocation>
</comment>
<feature type="compositionally biased region" description="Basic and acidic residues" evidence="8">
    <location>
        <begin position="129"/>
        <end position="139"/>
    </location>
</feature>
<protein>
    <recommendedName>
        <fullName evidence="7">Structure-specific endonuclease subunit SLX4</fullName>
    </recommendedName>
</protein>
<dbReference type="GO" id="GO:0006260">
    <property type="term" value="P:DNA replication"/>
    <property type="evidence" value="ECO:0007669"/>
    <property type="project" value="InterPro"/>
</dbReference>
<dbReference type="GO" id="GO:0006310">
    <property type="term" value="P:DNA recombination"/>
    <property type="evidence" value="ECO:0007669"/>
    <property type="project" value="UniProtKB-KW"/>
</dbReference>
<comment type="caution">
    <text evidence="9">The sequence shown here is derived from an EMBL/GenBank/DDBJ whole genome shotgun (WGS) entry which is preliminary data.</text>
</comment>
<keyword evidence="10" id="KW-1185">Reference proteome</keyword>
<evidence type="ECO:0000256" key="4">
    <source>
        <dbReference type="ARBA" id="ARBA00023172"/>
    </source>
</evidence>
<dbReference type="EMBL" id="JAWIZZ010000071">
    <property type="protein sequence ID" value="KAK5773679.1"/>
    <property type="molecule type" value="Genomic_DNA"/>
</dbReference>
<name>A0AAN7WFZ7_9SACH</name>
<sequence length="806" mass="92838">MPHLIAEALFTHVVNDVMDFRRAQRNLNLLLVDGNPDNSLFSENDNPDRFDSSPIKSFNDTQVPDFDLISSDTDIKHPITTISQEITENKEISRTVIMEDNMEVNINRENEPNSNTLGVSESTKNKTLKNYDNDNKDNISDNNNNNYSNQIFLNTQIQSRLDEANKEMEIKSQLNQFKYTQEGSQLMGSPLILKKLNSNTNPHLKQDKKIRKTSSQPSRRSHLMEMLSGKNKKVRDILKNHNEKTKAKSKTSTKKNKKIVYDIYNEEEWTVLKQLLLEKFPENTNEDINEIFNYAYGDSESQIEENMERNSVDMWSASQQSLYISPKISQDSHFPTQGNNDEKLKLLSLSQVMENTSVTDINQLNDTDNNTDEKKEDINLLNSDCEILEGNVVTSYRKNQPLIIDSDNSIKDTDYKLNKESIEKDFMEENNAKIIINDNRRMGHNPADRLTNNKDHIVIYDSMEEEEETINRIHIEDETKFKKQRIYYSSQNASEILKIKTTSGLGSIPLLPFDPISPEKKNSMINLTQGSFKVTSELVSPIKSIPSESSTTKELLIEQQVQVPATRTTTFNDIQEIEKAKYSEYVPDIILKIHKEQLNNLIETQDYFKIKNVVRMNETDHIVYDSYGEEENNGGMITTPENDMIVTLESRTKRKTPPALIISPIKSSLKTHEIDLFEVHKDIQSELWESQSVKDIRLNIHQIGLKTSRKKAEMIESLKLASQVLQSQGVLDITSQDQTSKDDIFKYLSLLAKQFPSSILEKFYTFQAIPITEVIENFNLINPFVDRIEEQTIKEWAESNGIILCQ</sequence>
<dbReference type="Pfam" id="PF09494">
    <property type="entry name" value="Slx4"/>
    <property type="match status" value="1"/>
</dbReference>
<feature type="compositionally biased region" description="Polar residues" evidence="8">
    <location>
        <begin position="112"/>
        <end position="122"/>
    </location>
</feature>
<evidence type="ECO:0000256" key="1">
    <source>
        <dbReference type="ARBA" id="ARBA00004123"/>
    </source>
</evidence>
<dbReference type="GO" id="GO:0006281">
    <property type="term" value="P:DNA repair"/>
    <property type="evidence" value="ECO:0007669"/>
    <property type="project" value="UniProtKB-KW"/>
</dbReference>
<evidence type="ECO:0000313" key="10">
    <source>
        <dbReference type="Proteomes" id="UP001306508"/>
    </source>
</evidence>
<keyword evidence="6" id="KW-0539">Nucleus</keyword>
<dbReference type="Proteomes" id="UP001306508">
    <property type="component" value="Unassembled WGS sequence"/>
</dbReference>
<feature type="region of interest" description="Disordered" evidence="8">
    <location>
        <begin position="108"/>
        <end position="145"/>
    </location>
</feature>